<dbReference type="InterPro" id="IPR045584">
    <property type="entry name" value="Pilin-like"/>
</dbReference>
<evidence type="ECO:0000313" key="2">
    <source>
        <dbReference type="EMBL" id="MBQ0935104.1"/>
    </source>
</evidence>
<keyword evidence="1" id="KW-0488">Methylation</keyword>
<dbReference type="PRINTS" id="PR00813">
    <property type="entry name" value="BCTERIALGSPG"/>
</dbReference>
<reference evidence="2 3" key="1">
    <citation type="submission" date="2021-04" db="EMBL/GenBank/DDBJ databases">
        <title>The genome sequence of type strain Ideonella paludis KCTC 32238.</title>
        <authorList>
            <person name="Liu Y."/>
        </authorList>
    </citation>
    <scope>NUCLEOTIDE SEQUENCE [LARGE SCALE GENOMIC DNA]</scope>
    <source>
        <strain evidence="2 3">KCTC 32238</strain>
    </source>
</reference>
<accession>A0ABS5DVH9</accession>
<gene>
    <name evidence="2" type="ORF">KAK11_07190</name>
</gene>
<keyword evidence="3" id="KW-1185">Reference proteome</keyword>
<dbReference type="Pfam" id="PF07963">
    <property type="entry name" value="N_methyl"/>
    <property type="match status" value="1"/>
</dbReference>
<evidence type="ECO:0000313" key="3">
    <source>
        <dbReference type="Proteomes" id="UP000672097"/>
    </source>
</evidence>
<dbReference type="InterPro" id="IPR000983">
    <property type="entry name" value="Bac_GSPG_pilin"/>
</dbReference>
<dbReference type="SUPFAM" id="SSF54523">
    <property type="entry name" value="Pili subunits"/>
    <property type="match status" value="1"/>
</dbReference>
<sequence length="125" mass="14167">MRKATGFTLIELLVVMAVLALLTTLAVPRYVEHVDRARERVLKQNLITLRETIDKFYADRARYPANLQELVTQRYLREVPTDPVTERFDTWQQLPPPGQSAGQAVFDVRSGAPGAGRDGVPYAQW</sequence>
<protein>
    <submittedName>
        <fullName evidence="2">Prepilin-type N-terminal cleavage/methylation domain-containing protein</fullName>
    </submittedName>
</protein>
<dbReference type="NCBIfam" id="TIGR02532">
    <property type="entry name" value="IV_pilin_GFxxxE"/>
    <property type="match status" value="1"/>
</dbReference>
<comment type="caution">
    <text evidence="2">The sequence shown here is derived from an EMBL/GenBank/DDBJ whole genome shotgun (WGS) entry which is preliminary data.</text>
</comment>
<dbReference type="Proteomes" id="UP000672097">
    <property type="component" value="Unassembled WGS sequence"/>
</dbReference>
<dbReference type="PANTHER" id="PTHR30093">
    <property type="entry name" value="GENERAL SECRETION PATHWAY PROTEIN G"/>
    <property type="match status" value="1"/>
</dbReference>
<dbReference type="PANTHER" id="PTHR30093:SF47">
    <property type="entry name" value="TYPE IV PILUS NON-CORE MINOR PILIN PILE"/>
    <property type="match status" value="1"/>
</dbReference>
<evidence type="ECO:0000256" key="1">
    <source>
        <dbReference type="ARBA" id="ARBA00022481"/>
    </source>
</evidence>
<dbReference type="Gene3D" id="3.30.700.10">
    <property type="entry name" value="Glycoprotein, Type 4 Pilin"/>
    <property type="match status" value="1"/>
</dbReference>
<name>A0ABS5DVH9_9BURK</name>
<dbReference type="RefSeq" id="WP_210807671.1">
    <property type="nucleotide sequence ID" value="NZ_JAGQDG010000002.1"/>
</dbReference>
<proteinExistence type="predicted"/>
<dbReference type="PROSITE" id="PS00409">
    <property type="entry name" value="PROKAR_NTER_METHYL"/>
    <property type="match status" value="1"/>
</dbReference>
<dbReference type="InterPro" id="IPR012902">
    <property type="entry name" value="N_methyl_site"/>
</dbReference>
<dbReference type="EMBL" id="JAGQDG010000002">
    <property type="protein sequence ID" value="MBQ0935104.1"/>
    <property type="molecule type" value="Genomic_DNA"/>
</dbReference>
<organism evidence="2 3">
    <name type="scientific">Ideonella paludis</name>
    <dbReference type="NCBI Taxonomy" id="1233411"/>
    <lineage>
        <taxon>Bacteria</taxon>
        <taxon>Pseudomonadati</taxon>
        <taxon>Pseudomonadota</taxon>
        <taxon>Betaproteobacteria</taxon>
        <taxon>Burkholderiales</taxon>
        <taxon>Sphaerotilaceae</taxon>
        <taxon>Ideonella</taxon>
    </lineage>
</organism>